<sequence>MDLVSTATIPHGERLAFWREVSSRTWVPYDLRCEPYLRSRFRARIEAAELGPVRAALMTATPHSVQRTPRLIRQADPELFKLTCLVRGRAMLEQEGRRADYGVGDLVLHNTSHPYSAGLAPQEGVSRMLVLQFPRSLLPLPPRDLRNLTAVRIPGDAGVGALSSRFLLHLARHLGEFSPADAARLSTLTLDLLAAALAHELDVIAAVPPCARRRALLARVHAFILRNLGDPRLSPGAIAAAHHISLRHLHQLFREEGHTVAGWIREQRLRRCRRDLADPRLAAHSISALAARWAFTSPAHFSQAFRAAYGVPPSQFRRQCATRRAA</sequence>
<comment type="caution">
    <text evidence="5">The sequence shown here is derived from an EMBL/GenBank/DDBJ whole genome shotgun (WGS) entry which is preliminary data.</text>
</comment>
<evidence type="ECO:0000256" key="2">
    <source>
        <dbReference type="ARBA" id="ARBA00023125"/>
    </source>
</evidence>
<evidence type="ECO:0000313" key="5">
    <source>
        <dbReference type="EMBL" id="RJL35545.1"/>
    </source>
</evidence>
<keyword evidence="1" id="KW-0805">Transcription regulation</keyword>
<evidence type="ECO:0000256" key="3">
    <source>
        <dbReference type="ARBA" id="ARBA00023163"/>
    </source>
</evidence>
<evidence type="ECO:0000313" key="6">
    <source>
        <dbReference type="Proteomes" id="UP000265768"/>
    </source>
</evidence>
<dbReference type="SUPFAM" id="SSF46689">
    <property type="entry name" value="Homeodomain-like"/>
    <property type="match status" value="1"/>
</dbReference>
<dbReference type="GO" id="GO:0043565">
    <property type="term" value="F:sequence-specific DNA binding"/>
    <property type="evidence" value="ECO:0007669"/>
    <property type="project" value="InterPro"/>
</dbReference>
<reference evidence="5 6" key="1">
    <citation type="submission" date="2018-09" db="EMBL/GenBank/DDBJ databases">
        <title>YIM 75507 draft genome.</title>
        <authorList>
            <person name="Tang S."/>
            <person name="Feng Y."/>
        </authorList>
    </citation>
    <scope>NUCLEOTIDE SEQUENCE [LARGE SCALE GENOMIC DNA]</scope>
    <source>
        <strain evidence="5 6">YIM 75507</strain>
    </source>
</reference>
<dbReference type="AlphaFoldDB" id="A0A3A4B1D6"/>
<dbReference type="Gene3D" id="1.10.10.60">
    <property type="entry name" value="Homeodomain-like"/>
    <property type="match status" value="1"/>
</dbReference>
<keyword evidence="3" id="KW-0804">Transcription</keyword>
<dbReference type="OrthoDB" id="9799345at2"/>
<name>A0A3A4B1D6_9ACTN</name>
<dbReference type="InterPro" id="IPR050204">
    <property type="entry name" value="AraC_XylS_family_regulators"/>
</dbReference>
<keyword evidence="6" id="KW-1185">Reference proteome</keyword>
<dbReference type="SMART" id="SM00342">
    <property type="entry name" value="HTH_ARAC"/>
    <property type="match status" value="1"/>
</dbReference>
<dbReference type="EMBL" id="QZEY01000001">
    <property type="protein sequence ID" value="RJL35545.1"/>
    <property type="molecule type" value="Genomic_DNA"/>
</dbReference>
<dbReference type="PANTHER" id="PTHR46796:SF6">
    <property type="entry name" value="ARAC SUBFAMILY"/>
    <property type="match status" value="1"/>
</dbReference>
<evidence type="ECO:0000256" key="1">
    <source>
        <dbReference type="ARBA" id="ARBA00023015"/>
    </source>
</evidence>
<dbReference type="GO" id="GO:0003700">
    <property type="term" value="F:DNA-binding transcription factor activity"/>
    <property type="evidence" value="ECO:0007669"/>
    <property type="project" value="InterPro"/>
</dbReference>
<feature type="domain" description="HTH araC/xylS-type" evidence="4">
    <location>
        <begin position="218"/>
        <end position="319"/>
    </location>
</feature>
<dbReference type="InterPro" id="IPR009057">
    <property type="entry name" value="Homeodomain-like_sf"/>
</dbReference>
<dbReference type="PANTHER" id="PTHR46796">
    <property type="entry name" value="HTH-TYPE TRANSCRIPTIONAL ACTIVATOR RHAS-RELATED"/>
    <property type="match status" value="1"/>
</dbReference>
<organism evidence="5 6">
    <name type="scientific">Bailinhaonella thermotolerans</name>
    <dbReference type="NCBI Taxonomy" id="1070861"/>
    <lineage>
        <taxon>Bacteria</taxon>
        <taxon>Bacillati</taxon>
        <taxon>Actinomycetota</taxon>
        <taxon>Actinomycetes</taxon>
        <taxon>Streptosporangiales</taxon>
        <taxon>Streptosporangiaceae</taxon>
        <taxon>Bailinhaonella</taxon>
    </lineage>
</organism>
<keyword evidence="2" id="KW-0238">DNA-binding</keyword>
<dbReference type="PROSITE" id="PS01124">
    <property type="entry name" value="HTH_ARAC_FAMILY_2"/>
    <property type="match status" value="1"/>
</dbReference>
<protein>
    <submittedName>
        <fullName evidence="5">Helix-turn-helix domain-containing protein</fullName>
    </submittedName>
</protein>
<dbReference type="InterPro" id="IPR018060">
    <property type="entry name" value="HTH_AraC"/>
</dbReference>
<accession>A0A3A4B1D6</accession>
<dbReference type="Proteomes" id="UP000265768">
    <property type="component" value="Unassembled WGS sequence"/>
</dbReference>
<dbReference type="InterPro" id="IPR035418">
    <property type="entry name" value="AraC-bd_2"/>
</dbReference>
<evidence type="ECO:0000259" key="4">
    <source>
        <dbReference type="PROSITE" id="PS01124"/>
    </source>
</evidence>
<proteinExistence type="predicted"/>
<gene>
    <name evidence="5" type="ORF">D5H75_01735</name>
</gene>
<dbReference type="RefSeq" id="WP_119924518.1">
    <property type="nucleotide sequence ID" value="NZ_QZEY01000001.1"/>
</dbReference>
<dbReference type="Pfam" id="PF12833">
    <property type="entry name" value="HTH_18"/>
    <property type="match status" value="1"/>
</dbReference>
<dbReference type="Pfam" id="PF14525">
    <property type="entry name" value="AraC_binding_2"/>
    <property type="match status" value="1"/>
</dbReference>